<feature type="signal peptide" evidence="5">
    <location>
        <begin position="1"/>
        <end position="24"/>
    </location>
</feature>
<keyword evidence="3 4" id="KW-0408">Iron</keyword>
<keyword evidence="5" id="KW-0732">Signal</keyword>
<dbReference type="SUPFAM" id="SSF46626">
    <property type="entry name" value="Cytochrome c"/>
    <property type="match status" value="1"/>
</dbReference>
<evidence type="ECO:0000256" key="4">
    <source>
        <dbReference type="PROSITE-ProRule" id="PRU00433"/>
    </source>
</evidence>
<keyword evidence="8" id="KW-1185">Reference proteome</keyword>
<keyword evidence="2 4" id="KW-0479">Metal-binding</keyword>
<protein>
    <submittedName>
        <fullName evidence="7">Cytochrome c</fullName>
    </submittedName>
</protein>
<dbReference type="RefSeq" id="WP_343890992.1">
    <property type="nucleotide sequence ID" value="NZ_BAAAEH010000037.1"/>
</dbReference>
<dbReference type="InterPro" id="IPR009056">
    <property type="entry name" value="Cyt_c-like_dom"/>
</dbReference>
<evidence type="ECO:0000259" key="6">
    <source>
        <dbReference type="PROSITE" id="PS51007"/>
    </source>
</evidence>
<evidence type="ECO:0000256" key="3">
    <source>
        <dbReference type="ARBA" id="ARBA00023004"/>
    </source>
</evidence>
<keyword evidence="1 4" id="KW-0349">Heme</keyword>
<feature type="chain" id="PRO_5047182177" evidence="5">
    <location>
        <begin position="25"/>
        <end position="168"/>
    </location>
</feature>
<evidence type="ECO:0000256" key="1">
    <source>
        <dbReference type="ARBA" id="ARBA00022617"/>
    </source>
</evidence>
<sequence>MASRSFQIISGMVAVSFLAGAAMAMQFHPPPGLHRWAEIQRIPRHRAVSTTGVPEPYRAMRNPLPVSPALLARGATVYAASCLSCHGHTGKGDGSTGRTLSPAPFDVAWLSEMKISRFDGFMYWTIAEGGQPLGTSMPAFKETLPADDIWAVTAYIQAGLPRHRPSPR</sequence>
<dbReference type="PROSITE" id="PS51007">
    <property type="entry name" value="CYTC"/>
    <property type="match status" value="1"/>
</dbReference>
<dbReference type="EMBL" id="JBDIME010000034">
    <property type="protein sequence ID" value="MEN2792837.1"/>
    <property type="molecule type" value="Genomic_DNA"/>
</dbReference>
<evidence type="ECO:0000256" key="2">
    <source>
        <dbReference type="ARBA" id="ARBA00022723"/>
    </source>
</evidence>
<feature type="domain" description="Cytochrome c" evidence="6">
    <location>
        <begin position="69"/>
        <end position="160"/>
    </location>
</feature>
<organism evidence="7 8">
    <name type="scientific">Sphingomonas oligophenolica</name>
    <dbReference type="NCBI Taxonomy" id="301154"/>
    <lineage>
        <taxon>Bacteria</taxon>
        <taxon>Pseudomonadati</taxon>
        <taxon>Pseudomonadota</taxon>
        <taxon>Alphaproteobacteria</taxon>
        <taxon>Sphingomonadales</taxon>
        <taxon>Sphingomonadaceae</taxon>
        <taxon>Sphingomonas</taxon>
    </lineage>
</organism>
<dbReference type="Proteomes" id="UP001419910">
    <property type="component" value="Unassembled WGS sequence"/>
</dbReference>
<dbReference type="InterPro" id="IPR036909">
    <property type="entry name" value="Cyt_c-like_dom_sf"/>
</dbReference>
<gene>
    <name evidence="7" type="ORF">ABC974_24625</name>
</gene>
<name>A0ABU9YAK4_9SPHN</name>
<proteinExistence type="predicted"/>
<dbReference type="Gene3D" id="1.10.760.10">
    <property type="entry name" value="Cytochrome c-like domain"/>
    <property type="match status" value="1"/>
</dbReference>
<evidence type="ECO:0000313" key="7">
    <source>
        <dbReference type="EMBL" id="MEN2792837.1"/>
    </source>
</evidence>
<evidence type="ECO:0000256" key="5">
    <source>
        <dbReference type="SAM" id="SignalP"/>
    </source>
</evidence>
<dbReference type="Pfam" id="PF13442">
    <property type="entry name" value="Cytochrome_CBB3"/>
    <property type="match status" value="1"/>
</dbReference>
<comment type="caution">
    <text evidence="7">The sequence shown here is derived from an EMBL/GenBank/DDBJ whole genome shotgun (WGS) entry which is preliminary data.</text>
</comment>
<reference evidence="7 8" key="1">
    <citation type="submission" date="2024-05" db="EMBL/GenBank/DDBJ databases">
        <authorList>
            <person name="Liu Q."/>
            <person name="Xin Y.-H."/>
        </authorList>
    </citation>
    <scope>NUCLEOTIDE SEQUENCE [LARGE SCALE GENOMIC DNA]</scope>
    <source>
        <strain evidence="7 8">CGMCC 1.10181</strain>
    </source>
</reference>
<evidence type="ECO:0000313" key="8">
    <source>
        <dbReference type="Proteomes" id="UP001419910"/>
    </source>
</evidence>
<accession>A0ABU9YAK4</accession>